<feature type="transmembrane region" description="Helical" evidence="2">
    <location>
        <begin position="20"/>
        <end position="43"/>
    </location>
</feature>
<dbReference type="EMBL" id="CANHGI010000004">
    <property type="protein sequence ID" value="CAI5448120.1"/>
    <property type="molecule type" value="Genomic_DNA"/>
</dbReference>
<dbReference type="Proteomes" id="UP001152747">
    <property type="component" value="Unassembled WGS sequence"/>
</dbReference>
<protein>
    <submittedName>
        <fullName evidence="3">Uncharacterized protein</fullName>
    </submittedName>
</protein>
<keyword evidence="2" id="KW-0472">Membrane</keyword>
<feature type="region of interest" description="Disordered" evidence="1">
    <location>
        <begin position="248"/>
        <end position="297"/>
    </location>
</feature>
<comment type="caution">
    <text evidence="3">The sequence shown here is derived from an EMBL/GenBank/DDBJ whole genome shotgun (WGS) entry which is preliminary data.</text>
</comment>
<keyword evidence="4" id="KW-1185">Reference proteome</keyword>
<organism evidence="3 4">
    <name type="scientific">Caenorhabditis angaria</name>
    <dbReference type="NCBI Taxonomy" id="860376"/>
    <lineage>
        <taxon>Eukaryota</taxon>
        <taxon>Metazoa</taxon>
        <taxon>Ecdysozoa</taxon>
        <taxon>Nematoda</taxon>
        <taxon>Chromadorea</taxon>
        <taxon>Rhabditida</taxon>
        <taxon>Rhabditina</taxon>
        <taxon>Rhabditomorpha</taxon>
        <taxon>Rhabditoidea</taxon>
        <taxon>Rhabditidae</taxon>
        <taxon>Peloderinae</taxon>
        <taxon>Caenorhabditis</taxon>
    </lineage>
</organism>
<dbReference type="AlphaFoldDB" id="A0A9P1N1M7"/>
<feature type="compositionally biased region" description="Low complexity" evidence="1">
    <location>
        <begin position="275"/>
        <end position="289"/>
    </location>
</feature>
<feature type="compositionally biased region" description="Polar residues" evidence="1">
    <location>
        <begin position="72"/>
        <end position="84"/>
    </location>
</feature>
<evidence type="ECO:0000256" key="2">
    <source>
        <dbReference type="SAM" id="Phobius"/>
    </source>
</evidence>
<keyword evidence="2" id="KW-1133">Transmembrane helix</keyword>
<keyword evidence="2" id="KW-0812">Transmembrane</keyword>
<dbReference type="OrthoDB" id="5825282at2759"/>
<name>A0A9P1N1M7_9PELO</name>
<feature type="compositionally biased region" description="Basic and acidic residues" evidence="1">
    <location>
        <begin position="102"/>
        <end position="113"/>
    </location>
</feature>
<accession>A0A9P1N1M7</accession>
<evidence type="ECO:0000313" key="3">
    <source>
        <dbReference type="EMBL" id="CAI5448120.1"/>
    </source>
</evidence>
<evidence type="ECO:0000313" key="4">
    <source>
        <dbReference type="Proteomes" id="UP001152747"/>
    </source>
</evidence>
<proteinExistence type="predicted"/>
<feature type="compositionally biased region" description="Basic residues" evidence="1">
    <location>
        <begin position="92"/>
        <end position="101"/>
    </location>
</feature>
<sequence length="297" mass="33605">MGDKKQETGYEALLNHYLEVFYLTAAQVAVFYVGLAIYHFCVFKRKLAREVAKALETQERLEHLSLLRTEQHTSAQKSLKSEITQESEKPKKPTKKAAKNGKKNEKEKKLKVEAKKKKPMKDIIEDTQEDSASELLGNPTQMTSLLSVQEDTPKTMILASKEMELSPTLKGTPGQEKTQITGPPAIIEEDLFNSTAYFNQPIKIVKPTTYTMDDENDNYNYIGGSREFINPKDGYPIPNSLQQHQYQTHNYQPNSQPILKYDPNPPLRHTKGTHNNISVNAPNNDNNPTNGGGHNLY</sequence>
<feature type="region of interest" description="Disordered" evidence="1">
    <location>
        <begin position="67"/>
        <end position="121"/>
    </location>
</feature>
<evidence type="ECO:0000256" key="1">
    <source>
        <dbReference type="SAM" id="MobiDB-lite"/>
    </source>
</evidence>
<gene>
    <name evidence="3" type="ORF">CAMP_LOCUS10757</name>
</gene>
<reference evidence="3" key="1">
    <citation type="submission" date="2022-11" db="EMBL/GenBank/DDBJ databases">
        <authorList>
            <person name="Kikuchi T."/>
        </authorList>
    </citation>
    <scope>NUCLEOTIDE SEQUENCE</scope>
    <source>
        <strain evidence="3">PS1010</strain>
    </source>
</reference>
<feature type="compositionally biased region" description="Polar residues" evidence="1">
    <location>
        <begin position="248"/>
        <end position="257"/>
    </location>
</feature>